<comment type="caution">
    <text evidence="8">The sequence shown here is derived from an EMBL/GenBank/DDBJ whole genome shotgun (WGS) entry which is preliminary data.</text>
</comment>
<keyword evidence="2" id="KW-0813">Transport</keyword>
<dbReference type="SUPFAM" id="SSF103473">
    <property type="entry name" value="MFS general substrate transporter"/>
    <property type="match status" value="1"/>
</dbReference>
<comment type="subcellular location">
    <subcellularLocation>
        <location evidence="1">Membrane</location>
        <topology evidence="1">Multi-pass membrane protein</topology>
    </subcellularLocation>
</comment>
<feature type="transmembrane region" description="Helical" evidence="6">
    <location>
        <begin position="148"/>
        <end position="166"/>
    </location>
</feature>
<evidence type="ECO:0000256" key="5">
    <source>
        <dbReference type="ARBA" id="ARBA00023136"/>
    </source>
</evidence>
<protein>
    <recommendedName>
        <fullName evidence="7">Major facilitator superfamily (MFS) profile domain-containing protein</fullName>
    </recommendedName>
</protein>
<dbReference type="RefSeq" id="XP_066693520.1">
    <property type="nucleotide sequence ID" value="XM_066849377.1"/>
</dbReference>
<reference evidence="8 9" key="1">
    <citation type="submission" date="2023-01" db="EMBL/GenBank/DDBJ databases">
        <title>Analysis of 21 Apiospora genomes using comparative genomics revels a genus with tremendous synthesis potential of carbohydrate active enzymes and secondary metabolites.</title>
        <authorList>
            <person name="Sorensen T."/>
        </authorList>
    </citation>
    <scope>NUCLEOTIDE SEQUENCE [LARGE SCALE GENOMIC DNA]</scope>
    <source>
        <strain evidence="8 9">CBS 24483</strain>
    </source>
</reference>
<feature type="transmembrane region" description="Helical" evidence="6">
    <location>
        <begin position="366"/>
        <end position="386"/>
    </location>
</feature>
<dbReference type="PROSITE" id="PS50850">
    <property type="entry name" value="MFS"/>
    <property type="match status" value="1"/>
</dbReference>
<dbReference type="InterPro" id="IPR011701">
    <property type="entry name" value="MFS"/>
</dbReference>
<feature type="transmembrane region" description="Helical" evidence="6">
    <location>
        <begin position="428"/>
        <end position="449"/>
    </location>
</feature>
<feature type="transmembrane region" description="Helical" evidence="6">
    <location>
        <begin position="178"/>
        <end position="199"/>
    </location>
</feature>
<evidence type="ECO:0000256" key="6">
    <source>
        <dbReference type="SAM" id="Phobius"/>
    </source>
</evidence>
<sequence>MSDSGEKSEAAGHHVEGGHRKRIAVSNILASNEAERKLLWRQDKRIIPLSAGIYFLCYLDRSNIGNAKILNNTSHDDMQSQNGMSNYQFNVALMIFLIGYFLFEVPSNIMLKKLRPSRWLATIMFLWGAITIGLGGTKTYAEVTVVRFLLGAAEAGLFPGLVYYLTFWYKSDERSVRVAIILASATLAGAFGGAIAYGIGHMNGIAGHAAWRWLFWLEGIPSCLSAVAVFFFLPDFPERAHWLSEAEKDLAVQRLHLEGSKGEGKGVTWEDAKATLMDWRLYGHYAIYFAVSLPFSSLSLFVPSITQGLGFKDLEAQLMSVPPYAVSVKSQSSQDIMSFTDATLTEGNTVSQILVSWSADHFNQRGYHCAGAAFVGAIAFLVSAVLPPDNWGGRYATLVIGSAGAFACVPPMLGWLSSNIWTTASTGLAIAINVSIGAGLGQIPGVWIYKADEATKGYPTGHGVNCAMLFVVAIGAIGLVIFYKRKNRDIQSVAIEGDEVRLYKL</sequence>
<evidence type="ECO:0000256" key="2">
    <source>
        <dbReference type="ARBA" id="ARBA00022448"/>
    </source>
</evidence>
<dbReference type="InterPro" id="IPR020846">
    <property type="entry name" value="MFS_dom"/>
</dbReference>
<dbReference type="EMBL" id="JAQQWE010000009">
    <property type="protein sequence ID" value="KAK7940768.1"/>
    <property type="molecule type" value="Genomic_DNA"/>
</dbReference>
<dbReference type="InterPro" id="IPR036259">
    <property type="entry name" value="MFS_trans_sf"/>
</dbReference>
<feature type="transmembrane region" description="Helical" evidence="6">
    <location>
        <begin position="398"/>
        <end position="416"/>
    </location>
</feature>
<dbReference type="Gene3D" id="1.20.1250.20">
    <property type="entry name" value="MFS general substrate transporter like domains"/>
    <property type="match status" value="2"/>
</dbReference>
<evidence type="ECO:0000256" key="1">
    <source>
        <dbReference type="ARBA" id="ARBA00004141"/>
    </source>
</evidence>
<evidence type="ECO:0000256" key="3">
    <source>
        <dbReference type="ARBA" id="ARBA00022692"/>
    </source>
</evidence>
<proteinExistence type="predicted"/>
<evidence type="ECO:0000259" key="7">
    <source>
        <dbReference type="PROSITE" id="PS50850"/>
    </source>
</evidence>
<dbReference type="Pfam" id="PF07690">
    <property type="entry name" value="MFS_1"/>
    <property type="match status" value="1"/>
</dbReference>
<feature type="transmembrane region" description="Helical" evidence="6">
    <location>
        <begin position="87"/>
        <end position="105"/>
    </location>
</feature>
<feature type="transmembrane region" description="Helical" evidence="6">
    <location>
        <begin position="117"/>
        <end position="136"/>
    </location>
</feature>
<keyword evidence="9" id="KW-1185">Reference proteome</keyword>
<dbReference type="PANTHER" id="PTHR43791">
    <property type="entry name" value="PERMEASE-RELATED"/>
    <property type="match status" value="1"/>
</dbReference>
<gene>
    <name evidence="8" type="ORF">PG986_013155</name>
</gene>
<evidence type="ECO:0000313" key="8">
    <source>
        <dbReference type="EMBL" id="KAK7940768.1"/>
    </source>
</evidence>
<name>A0ABR1PUS6_9PEZI</name>
<evidence type="ECO:0000256" key="4">
    <source>
        <dbReference type="ARBA" id="ARBA00022989"/>
    </source>
</evidence>
<feature type="transmembrane region" description="Helical" evidence="6">
    <location>
        <begin position="461"/>
        <end position="483"/>
    </location>
</feature>
<keyword evidence="5 6" id="KW-0472">Membrane</keyword>
<organism evidence="8 9">
    <name type="scientific">Apiospora aurea</name>
    <dbReference type="NCBI Taxonomy" id="335848"/>
    <lineage>
        <taxon>Eukaryota</taxon>
        <taxon>Fungi</taxon>
        <taxon>Dikarya</taxon>
        <taxon>Ascomycota</taxon>
        <taxon>Pezizomycotina</taxon>
        <taxon>Sordariomycetes</taxon>
        <taxon>Xylariomycetidae</taxon>
        <taxon>Amphisphaeriales</taxon>
        <taxon>Apiosporaceae</taxon>
        <taxon>Apiospora</taxon>
    </lineage>
</organism>
<feature type="domain" description="Major facilitator superfamily (MFS) profile" evidence="7">
    <location>
        <begin position="46"/>
        <end position="490"/>
    </location>
</feature>
<dbReference type="GeneID" id="92082439"/>
<feature type="transmembrane region" description="Helical" evidence="6">
    <location>
        <begin position="211"/>
        <end position="233"/>
    </location>
</feature>
<evidence type="ECO:0000313" key="9">
    <source>
        <dbReference type="Proteomes" id="UP001391051"/>
    </source>
</evidence>
<dbReference type="Proteomes" id="UP001391051">
    <property type="component" value="Unassembled WGS sequence"/>
</dbReference>
<keyword evidence="3 6" id="KW-0812">Transmembrane</keyword>
<dbReference type="PANTHER" id="PTHR43791:SF49">
    <property type="entry name" value="TRANSPORTER, PUTATIVE (AFU_ORTHOLOGUE AFUA_4G04250)-RELATED"/>
    <property type="match status" value="1"/>
</dbReference>
<accession>A0ABR1PUS6</accession>
<keyword evidence="4 6" id="KW-1133">Transmembrane helix</keyword>